<keyword evidence="1" id="KW-0812">Transmembrane</keyword>
<evidence type="ECO:0000313" key="3">
    <source>
        <dbReference type="Proteomes" id="UP000298264"/>
    </source>
</evidence>
<keyword evidence="1" id="KW-1133">Transmembrane helix</keyword>
<feature type="transmembrane region" description="Helical" evidence="1">
    <location>
        <begin position="85"/>
        <end position="107"/>
    </location>
</feature>
<proteinExistence type="predicted"/>
<accession>A0A4R9LUL1</accession>
<dbReference type="Pfam" id="PF14329">
    <property type="entry name" value="DUF4386"/>
    <property type="match status" value="1"/>
</dbReference>
<dbReference type="Proteomes" id="UP000298264">
    <property type="component" value="Unassembled WGS sequence"/>
</dbReference>
<dbReference type="OrthoDB" id="326446at2"/>
<gene>
    <name evidence="2" type="ORF">EHS11_02830</name>
</gene>
<feature type="transmembrane region" description="Helical" evidence="1">
    <location>
        <begin position="12"/>
        <end position="35"/>
    </location>
</feature>
<organism evidence="2 3">
    <name type="scientific">Leptospira ilyithenensis</name>
    <dbReference type="NCBI Taxonomy" id="2484901"/>
    <lineage>
        <taxon>Bacteria</taxon>
        <taxon>Pseudomonadati</taxon>
        <taxon>Spirochaetota</taxon>
        <taxon>Spirochaetia</taxon>
        <taxon>Leptospirales</taxon>
        <taxon>Leptospiraceae</taxon>
        <taxon>Leptospira</taxon>
    </lineage>
</organism>
<dbReference type="AlphaFoldDB" id="A0A4R9LUL1"/>
<name>A0A4R9LUL1_9LEPT</name>
<dbReference type="EMBL" id="RQHV01000016">
    <property type="protein sequence ID" value="TGN14068.1"/>
    <property type="molecule type" value="Genomic_DNA"/>
</dbReference>
<comment type="caution">
    <text evidence="2">The sequence shown here is derived from an EMBL/GenBank/DDBJ whole genome shotgun (WGS) entry which is preliminary data.</text>
</comment>
<protein>
    <submittedName>
        <fullName evidence="2">DUF4386 family protein</fullName>
    </submittedName>
</protein>
<dbReference type="InterPro" id="IPR025495">
    <property type="entry name" value="DUF4386"/>
</dbReference>
<evidence type="ECO:0000256" key="1">
    <source>
        <dbReference type="SAM" id="Phobius"/>
    </source>
</evidence>
<dbReference type="RefSeq" id="WP_135762908.1">
    <property type="nucleotide sequence ID" value="NZ_RQHV01000016.1"/>
</dbReference>
<reference evidence="2" key="1">
    <citation type="journal article" date="2019" name="PLoS Negl. Trop. Dis.">
        <title>Revisiting the worldwide diversity of Leptospira species in the environment.</title>
        <authorList>
            <person name="Vincent A.T."/>
            <person name="Schiettekatte O."/>
            <person name="Bourhy P."/>
            <person name="Veyrier F.J."/>
            <person name="Picardeau M."/>
        </authorList>
    </citation>
    <scope>NUCLEOTIDE SEQUENCE [LARGE SCALE GENOMIC DNA]</scope>
    <source>
        <strain evidence="2">201400974</strain>
    </source>
</reference>
<keyword evidence="1" id="KW-0472">Membrane</keyword>
<feature type="transmembrane region" description="Helical" evidence="1">
    <location>
        <begin position="127"/>
        <end position="149"/>
    </location>
</feature>
<evidence type="ECO:0000313" key="2">
    <source>
        <dbReference type="EMBL" id="TGN14068.1"/>
    </source>
</evidence>
<keyword evidence="3" id="KW-1185">Reference proteome</keyword>
<feature type="transmembrane region" description="Helical" evidence="1">
    <location>
        <begin position="41"/>
        <end position="64"/>
    </location>
</feature>
<sequence length="171" mass="19480">MEYFKLVDNIEVPVLWTFVGGTYSILVYYLANIGYRKNTDVYPVCSLLFLTNLHICLIIINFDYPDILRQPTEVILARFQAGGESLILTWFAFAWIGLPLLFAMIMLQKILERENNPYPIVGTVSGVIGGIAQIIGLLRWSFIVSLTMFRSELFKPWLAWFGIFGNITAAT</sequence>